<keyword evidence="4 9" id="KW-0547">Nucleotide-binding</keyword>
<feature type="binding site" evidence="9">
    <location>
        <position position="92"/>
    </location>
    <ligand>
        <name>ATP</name>
        <dbReference type="ChEBI" id="CHEBI:30616"/>
    </ligand>
</feature>
<dbReference type="GO" id="GO:0050684">
    <property type="term" value="P:regulation of mRNA processing"/>
    <property type="evidence" value="ECO:0007669"/>
    <property type="project" value="TreeGrafter"/>
</dbReference>
<evidence type="ECO:0000256" key="8">
    <source>
        <dbReference type="ARBA" id="ARBA00048679"/>
    </source>
</evidence>
<keyword evidence="6 9" id="KW-0067">ATP-binding</keyword>
<protein>
    <recommendedName>
        <fullName evidence="1">non-specific serine/threonine protein kinase</fullName>
        <ecNumber evidence="1">2.7.11.1</ecNumber>
    </recommendedName>
</protein>
<evidence type="ECO:0000313" key="12">
    <source>
        <dbReference type="EMBL" id="OAQ70042.1"/>
    </source>
</evidence>
<dbReference type="GO" id="GO:0005524">
    <property type="term" value="F:ATP binding"/>
    <property type="evidence" value="ECO:0007669"/>
    <property type="project" value="UniProtKB-UniRule"/>
</dbReference>
<evidence type="ECO:0000313" key="13">
    <source>
        <dbReference type="Proteomes" id="UP000078397"/>
    </source>
</evidence>
<dbReference type="STRING" id="1380566.A0A179FWQ3"/>
<dbReference type="InterPro" id="IPR008271">
    <property type="entry name" value="Ser/Thr_kinase_AS"/>
</dbReference>
<evidence type="ECO:0000256" key="7">
    <source>
        <dbReference type="ARBA" id="ARBA00047899"/>
    </source>
</evidence>
<keyword evidence="5 12" id="KW-0418">Kinase</keyword>
<evidence type="ECO:0000256" key="3">
    <source>
        <dbReference type="ARBA" id="ARBA00022679"/>
    </source>
</evidence>
<dbReference type="GO" id="GO:0000245">
    <property type="term" value="P:spliceosomal complex assembly"/>
    <property type="evidence" value="ECO:0007669"/>
    <property type="project" value="TreeGrafter"/>
</dbReference>
<keyword evidence="3" id="KW-0808">Transferase</keyword>
<dbReference type="InterPro" id="IPR011009">
    <property type="entry name" value="Kinase-like_dom_sf"/>
</dbReference>
<reference evidence="12 13" key="1">
    <citation type="journal article" date="2016" name="PLoS Pathog.">
        <title>Biosynthesis of antibiotic leucinostatins in bio-control fungus Purpureocillium lilacinum and their inhibition on phytophthora revealed by genome mining.</title>
        <authorList>
            <person name="Wang G."/>
            <person name="Liu Z."/>
            <person name="Lin R."/>
            <person name="Li E."/>
            <person name="Mao Z."/>
            <person name="Ling J."/>
            <person name="Yang Y."/>
            <person name="Yin W.B."/>
            <person name="Xie B."/>
        </authorList>
    </citation>
    <scope>NUCLEOTIDE SEQUENCE [LARGE SCALE GENOMIC DNA]</scope>
    <source>
        <strain evidence="12">170</strain>
    </source>
</reference>
<evidence type="ECO:0000259" key="11">
    <source>
        <dbReference type="PROSITE" id="PS50011"/>
    </source>
</evidence>
<keyword evidence="2 10" id="KW-0723">Serine/threonine-protein kinase</keyword>
<dbReference type="GO" id="GO:0005737">
    <property type="term" value="C:cytoplasm"/>
    <property type="evidence" value="ECO:0007669"/>
    <property type="project" value="TreeGrafter"/>
</dbReference>
<sequence>MINLVKAALANTRLRLSKLLVPISQLPSSWPGSPPHFTEEPNYYTRGGFHPISLGDTFNSERYTILRKLGYGQYSTVWLARDSKCQRYVALKMLRADCYGGSHDIFEREILSRILEVSRSSFHEGRNYVSHPLGQFNHSGPNGEHVCLVFDVLGHHLGFQAAKHEDGKLPIKAVKQITRQLLLGLDFLHRECGIIHTDLKPTNILLELKSPNDTISKYLDSISPRTTDRQNGVAVPLREAITTPLLSEMASPHVRIIDFGVASWRENHLSDSIQSPALRAPEVTLGAHWDTGVDIWSLGCLVVEFVQGIVLFSGKASERGTWTAEDDHLARIAEVLGPVPSSLLNRGRLSSKFFDEQGKLIRISDLNPTSLERLLNGKVKPFLKPRDMPEAEITTFIDFIKGMLEIDPMSRKSAAELLQHEWIRLS</sequence>
<comment type="similarity">
    <text evidence="10">Belongs to the protein kinase superfamily.</text>
</comment>
<comment type="caution">
    <text evidence="12">The sequence shown here is derived from an EMBL/GenBank/DDBJ whole genome shotgun (WGS) entry which is preliminary data.</text>
</comment>
<dbReference type="EMBL" id="LSBJ02000002">
    <property type="protein sequence ID" value="OAQ70042.1"/>
    <property type="molecule type" value="Genomic_DNA"/>
</dbReference>
<dbReference type="FunFam" id="1.10.510.10:FF:000275">
    <property type="entry name" value="SRSF protein kinase 2 isoform X3"/>
    <property type="match status" value="1"/>
</dbReference>
<dbReference type="Gene3D" id="1.10.510.10">
    <property type="entry name" value="Transferase(Phosphotransferase) domain 1"/>
    <property type="match status" value="1"/>
</dbReference>
<organism evidence="12 13">
    <name type="scientific">Pochonia chlamydosporia 170</name>
    <dbReference type="NCBI Taxonomy" id="1380566"/>
    <lineage>
        <taxon>Eukaryota</taxon>
        <taxon>Fungi</taxon>
        <taxon>Dikarya</taxon>
        <taxon>Ascomycota</taxon>
        <taxon>Pezizomycotina</taxon>
        <taxon>Sordariomycetes</taxon>
        <taxon>Hypocreomycetidae</taxon>
        <taxon>Hypocreales</taxon>
        <taxon>Clavicipitaceae</taxon>
        <taxon>Pochonia</taxon>
    </lineage>
</organism>
<dbReference type="InterPro" id="IPR051334">
    <property type="entry name" value="SRPK"/>
</dbReference>
<dbReference type="OrthoDB" id="4936864at2759"/>
<proteinExistence type="inferred from homology"/>
<dbReference type="PANTHER" id="PTHR47634">
    <property type="entry name" value="PROTEIN KINASE DOMAIN-CONTAINING PROTEIN-RELATED"/>
    <property type="match status" value="1"/>
</dbReference>
<dbReference type="Gene3D" id="3.30.200.20">
    <property type="entry name" value="Phosphorylase Kinase, domain 1"/>
    <property type="match status" value="1"/>
</dbReference>
<evidence type="ECO:0000256" key="1">
    <source>
        <dbReference type="ARBA" id="ARBA00012513"/>
    </source>
</evidence>
<dbReference type="GO" id="GO:0005634">
    <property type="term" value="C:nucleus"/>
    <property type="evidence" value="ECO:0007669"/>
    <property type="project" value="TreeGrafter"/>
</dbReference>
<dbReference type="AlphaFoldDB" id="A0A179FWQ3"/>
<dbReference type="PROSITE" id="PS00107">
    <property type="entry name" value="PROTEIN_KINASE_ATP"/>
    <property type="match status" value="1"/>
</dbReference>
<evidence type="ECO:0000256" key="2">
    <source>
        <dbReference type="ARBA" id="ARBA00022527"/>
    </source>
</evidence>
<dbReference type="Pfam" id="PF00069">
    <property type="entry name" value="Pkinase"/>
    <property type="match status" value="1"/>
</dbReference>
<gene>
    <name evidence="12" type="ORF">VFPPC_02577</name>
</gene>
<dbReference type="SUPFAM" id="SSF56112">
    <property type="entry name" value="Protein kinase-like (PK-like)"/>
    <property type="match status" value="1"/>
</dbReference>
<dbReference type="PROSITE" id="PS50011">
    <property type="entry name" value="PROTEIN_KINASE_DOM"/>
    <property type="match status" value="1"/>
</dbReference>
<dbReference type="InterPro" id="IPR017441">
    <property type="entry name" value="Protein_kinase_ATP_BS"/>
</dbReference>
<dbReference type="PROSITE" id="PS00108">
    <property type="entry name" value="PROTEIN_KINASE_ST"/>
    <property type="match status" value="1"/>
</dbReference>
<evidence type="ECO:0000256" key="4">
    <source>
        <dbReference type="ARBA" id="ARBA00022741"/>
    </source>
</evidence>
<dbReference type="KEGG" id="pchm:VFPPC_02577"/>
<dbReference type="PANTHER" id="PTHR47634:SF9">
    <property type="entry name" value="PROTEIN KINASE DOMAIN-CONTAINING PROTEIN-RELATED"/>
    <property type="match status" value="1"/>
</dbReference>
<dbReference type="GO" id="GO:0004674">
    <property type="term" value="F:protein serine/threonine kinase activity"/>
    <property type="evidence" value="ECO:0007669"/>
    <property type="project" value="UniProtKB-KW"/>
</dbReference>
<comment type="catalytic activity">
    <reaction evidence="8">
        <text>L-seryl-[protein] + ATP = O-phospho-L-seryl-[protein] + ADP + H(+)</text>
        <dbReference type="Rhea" id="RHEA:17989"/>
        <dbReference type="Rhea" id="RHEA-COMP:9863"/>
        <dbReference type="Rhea" id="RHEA-COMP:11604"/>
        <dbReference type="ChEBI" id="CHEBI:15378"/>
        <dbReference type="ChEBI" id="CHEBI:29999"/>
        <dbReference type="ChEBI" id="CHEBI:30616"/>
        <dbReference type="ChEBI" id="CHEBI:83421"/>
        <dbReference type="ChEBI" id="CHEBI:456216"/>
        <dbReference type="EC" id="2.7.11.1"/>
    </reaction>
</comment>
<keyword evidence="13" id="KW-1185">Reference proteome</keyword>
<dbReference type="SMART" id="SM00220">
    <property type="entry name" value="S_TKc"/>
    <property type="match status" value="1"/>
</dbReference>
<comment type="catalytic activity">
    <reaction evidence="7">
        <text>L-threonyl-[protein] + ATP = O-phospho-L-threonyl-[protein] + ADP + H(+)</text>
        <dbReference type="Rhea" id="RHEA:46608"/>
        <dbReference type="Rhea" id="RHEA-COMP:11060"/>
        <dbReference type="Rhea" id="RHEA-COMP:11605"/>
        <dbReference type="ChEBI" id="CHEBI:15378"/>
        <dbReference type="ChEBI" id="CHEBI:30013"/>
        <dbReference type="ChEBI" id="CHEBI:30616"/>
        <dbReference type="ChEBI" id="CHEBI:61977"/>
        <dbReference type="ChEBI" id="CHEBI:456216"/>
        <dbReference type="EC" id="2.7.11.1"/>
    </reaction>
</comment>
<evidence type="ECO:0000256" key="9">
    <source>
        <dbReference type="PROSITE-ProRule" id="PRU10141"/>
    </source>
</evidence>
<evidence type="ECO:0000256" key="6">
    <source>
        <dbReference type="ARBA" id="ARBA00022840"/>
    </source>
</evidence>
<evidence type="ECO:0000256" key="5">
    <source>
        <dbReference type="ARBA" id="ARBA00022777"/>
    </source>
</evidence>
<dbReference type="Proteomes" id="UP000078397">
    <property type="component" value="Unassembled WGS sequence"/>
</dbReference>
<evidence type="ECO:0000256" key="10">
    <source>
        <dbReference type="RuleBase" id="RU000304"/>
    </source>
</evidence>
<dbReference type="RefSeq" id="XP_018146579.1">
    <property type="nucleotide sequence ID" value="XM_018282203.1"/>
</dbReference>
<dbReference type="GeneID" id="28846197"/>
<dbReference type="InterPro" id="IPR000719">
    <property type="entry name" value="Prot_kinase_dom"/>
</dbReference>
<dbReference type="EC" id="2.7.11.1" evidence="1"/>
<feature type="domain" description="Protein kinase" evidence="11">
    <location>
        <begin position="63"/>
        <end position="423"/>
    </location>
</feature>
<accession>A0A179FWQ3</accession>
<name>A0A179FWQ3_METCM</name>